<dbReference type="RefSeq" id="WP_114075046.1">
    <property type="nucleotide sequence ID" value="NZ_CP030918.1"/>
</dbReference>
<dbReference type="GO" id="GO:0103117">
    <property type="term" value="F:UDP-3-O-acyl-N-acetylglucosamine deacetylase activity"/>
    <property type="evidence" value="ECO:0007669"/>
    <property type="project" value="UniProtKB-UniRule"/>
</dbReference>
<dbReference type="HAMAP" id="MF_00388">
    <property type="entry name" value="LpxC"/>
    <property type="match status" value="1"/>
</dbReference>
<dbReference type="SUPFAM" id="SSF54211">
    <property type="entry name" value="Ribosomal protein S5 domain 2-like"/>
    <property type="match status" value="2"/>
</dbReference>
<evidence type="ECO:0000313" key="14">
    <source>
        <dbReference type="Proteomes" id="UP000252023"/>
    </source>
</evidence>
<proteinExistence type="inferred from homology"/>
<comment type="pathway">
    <text evidence="3 12">Glycolipid biosynthesis; lipid IV(A) biosynthesis; lipid IV(A) from (3R)-3-hydroxytetradecanoyl-[acyl-carrier-protein] and UDP-N-acetyl-alpha-D-glucosamine: step 2/6.</text>
</comment>
<comment type="cofactor">
    <cofactor evidence="1 12">
        <name>Zn(2+)</name>
        <dbReference type="ChEBI" id="CHEBI:29105"/>
    </cofactor>
</comment>
<evidence type="ECO:0000256" key="8">
    <source>
        <dbReference type="ARBA" id="ARBA00022801"/>
    </source>
</evidence>
<evidence type="ECO:0000256" key="3">
    <source>
        <dbReference type="ARBA" id="ARBA00005002"/>
    </source>
</evidence>
<evidence type="ECO:0000256" key="5">
    <source>
        <dbReference type="ARBA" id="ARBA00022516"/>
    </source>
</evidence>
<dbReference type="PANTHER" id="PTHR33694:SF1">
    <property type="entry name" value="UDP-3-O-ACYL-N-ACETYLGLUCOSAMINE DEACETYLASE 1, MITOCHONDRIAL-RELATED"/>
    <property type="match status" value="1"/>
</dbReference>
<evidence type="ECO:0000256" key="9">
    <source>
        <dbReference type="ARBA" id="ARBA00022833"/>
    </source>
</evidence>
<dbReference type="InterPro" id="IPR015870">
    <property type="entry name" value="UDP-acyl_N-AcGlcN_deAcase_N"/>
</dbReference>
<dbReference type="UniPathway" id="UPA00359">
    <property type="reaction ID" value="UER00478"/>
</dbReference>
<gene>
    <name evidence="12" type="primary">lpxC</name>
    <name evidence="13" type="ORF">DRW48_02610</name>
</gene>
<feature type="active site" description="Proton donor" evidence="12">
    <location>
        <position position="261"/>
    </location>
</feature>
<dbReference type="Gene3D" id="3.30.230.20">
    <property type="entry name" value="lpxc deacetylase, domain 1"/>
    <property type="match status" value="1"/>
</dbReference>
<comment type="function">
    <text evidence="2 12">Catalyzes the hydrolysis of UDP-3-O-myristoyl-N-acetylglucosamine to form UDP-3-O-myristoylglucosamine and acetate, the committed step in lipid A biosynthesis.</text>
</comment>
<dbReference type="PANTHER" id="PTHR33694">
    <property type="entry name" value="UDP-3-O-ACYL-N-ACETYLGLUCOSAMINE DEACETYLASE 1, MITOCHONDRIAL-RELATED"/>
    <property type="match status" value="1"/>
</dbReference>
<keyword evidence="6 12" id="KW-0441">Lipid A biosynthesis</keyword>
<dbReference type="InterPro" id="IPR004463">
    <property type="entry name" value="UDP-acyl_GlcNac_deAcase"/>
</dbReference>
<evidence type="ECO:0000256" key="11">
    <source>
        <dbReference type="ARBA" id="ARBA00024535"/>
    </source>
</evidence>
<accession>A0A344PH72</accession>
<feature type="binding site" evidence="12">
    <location>
        <position position="77"/>
    </location>
    <ligand>
        <name>Zn(2+)</name>
        <dbReference type="ChEBI" id="CHEBI:29105"/>
    </ligand>
</feature>
<keyword evidence="7 12" id="KW-0479">Metal-binding</keyword>
<comment type="similarity">
    <text evidence="12">Belongs to the LpxC family.</text>
</comment>
<dbReference type="GO" id="GO:0046872">
    <property type="term" value="F:metal ion binding"/>
    <property type="evidence" value="ECO:0007669"/>
    <property type="project" value="UniProtKB-KW"/>
</dbReference>
<dbReference type="AlphaFoldDB" id="A0A344PH72"/>
<reference evidence="14" key="1">
    <citation type="submission" date="2018-07" db="EMBL/GenBank/DDBJ databases">
        <title>Genome sequencing of Paracoccus sp. SC2-6.</title>
        <authorList>
            <person name="Heo J."/>
            <person name="Kim S.-J."/>
            <person name="Kwon S.-W."/>
        </authorList>
    </citation>
    <scope>NUCLEOTIDE SEQUENCE [LARGE SCALE GENOMIC DNA]</scope>
    <source>
        <strain evidence="14">SC2-6</strain>
    </source>
</reference>
<feature type="binding site" evidence="12">
    <location>
        <position position="234"/>
    </location>
    <ligand>
        <name>Zn(2+)</name>
        <dbReference type="ChEBI" id="CHEBI:29105"/>
    </ligand>
</feature>
<dbReference type="Gene3D" id="3.30.1700.10">
    <property type="entry name" value="lpxc deacetylase, domain 2"/>
    <property type="match status" value="1"/>
</dbReference>
<dbReference type="GO" id="GO:0016020">
    <property type="term" value="C:membrane"/>
    <property type="evidence" value="ECO:0007669"/>
    <property type="project" value="GOC"/>
</dbReference>
<dbReference type="InterPro" id="IPR020568">
    <property type="entry name" value="Ribosomal_Su5_D2-typ_SF"/>
</dbReference>
<dbReference type="NCBIfam" id="TIGR00325">
    <property type="entry name" value="lpxC"/>
    <property type="match status" value="1"/>
</dbReference>
<dbReference type="Proteomes" id="UP000252023">
    <property type="component" value="Chromosome"/>
</dbReference>
<dbReference type="OrthoDB" id="9802746at2"/>
<evidence type="ECO:0000313" key="13">
    <source>
        <dbReference type="EMBL" id="AXC48727.1"/>
    </source>
</evidence>
<evidence type="ECO:0000256" key="12">
    <source>
        <dbReference type="HAMAP-Rule" id="MF_00388"/>
    </source>
</evidence>
<evidence type="ECO:0000256" key="7">
    <source>
        <dbReference type="ARBA" id="ARBA00022723"/>
    </source>
</evidence>
<evidence type="ECO:0000256" key="4">
    <source>
        <dbReference type="ARBA" id="ARBA00012745"/>
    </source>
</evidence>
<evidence type="ECO:0000256" key="10">
    <source>
        <dbReference type="ARBA" id="ARBA00023098"/>
    </source>
</evidence>
<dbReference type="EC" id="3.5.1.108" evidence="4 12"/>
<dbReference type="InterPro" id="IPR011334">
    <property type="entry name" value="UDP-acyl_GlcNac_deAcase_C"/>
</dbReference>
<evidence type="ECO:0000256" key="6">
    <source>
        <dbReference type="ARBA" id="ARBA00022556"/>
    </source>
</evidence>
<sequence>MQATLNQIARFRGVGLHSGASARLAINPAPENHGIVFRRTDLPGRPTIPALWDRVVPTPLCTRLQGEDGVTISTIEHVMAALAGTGVHNALIDLDGPEVPILDGSAQPFVEGILDAGIRRQSAPLRVIRVLRPVTVSEGGATETLEPADQLEIDFSIDFTEPAIGRQHKRLDMVNGRFVSELMDSRTFCRQADVAAMQSRGQALGGTYFNAVVVDGARVLTPGGLRHADEPVRHKMLDAMGDLALAGAPLLGRLTANRGGHALTNRLLRALFADPEAYAWEVCAPALTSRLPGAGLDLHPVPSASQGLRALATA</sequence>
<organism evidence="13 14">
    <name type="scientific">Paracoccus suum</name>
    <dbReference type="NCBI Taxonomy" id="2259340"/>
    <lineage>
        <taxon>Bacteria</taxon>
        <taxon>Pseudomonadati</taxon>
        <taxon>Pseudomonadota</taxon>
        <taxon>Alphaproteobacteria</taxon>
        <taxon>Rhodobacterales</taxon>
        <taxon>Paracoccaceae</taxon>
        <taxon>Paracoccus</taxon>
    </lineage>
</organism>
<dbReference type="GO" id="GO:0009245">
    <property type="term" value="P:lipid A biosynthetic process"/>
    <property type="evidence" value="ECO:0007669"/>
    <property type="project" value="UniProtKB-UniRule"/>
</dbReference>
<dbReference type="KEGG" id="pars:DRW48_02610"/>
<name>A0A344PH72_9RHOB</name>
<dbReference type="EMBL" id="CP030918">
    <property type="protein sequence ID" value="AXC48727.1"/>
    <property type="molecule type" value="Genomic_DNA"/>
</dbReference>
<feature type="binding site" evidence="12">
    <location>
        <position position="238"/>
    </location>
    <ligand>
        <name>Zn(2+)</name>
        <dbReference type="ChEBI" id="CHEBI:29105"/>
    </ligand>
</feature>
<keyword evidence="5 12" id="KW-0444">Lipid biosynthesis</keyword>
<comment type="catalytic activity">
    <reaction evidence="11 12">
        <text>a UDP-3-O-[(3R)-3-hydroxyacyl]-N-acetyl-alpha-D-glucosamine + H2O = a UDP-3-O-[(3R)-3-hydroxyacyl]-alpha-D-glucosamine + acetate</text>
        <dbReference type="Rhea" id="RHEA:67816"/>
        <dbReference type="ChEBI" id="CHEBI:15377"/>
        <dbReference type="ChEBI" id="CHEBI:30089"/>
        <dbReference type="ChEBI" id="CHEBI:137740"/>
        <dbReference type="ChEBI" id="CHEBI:173225"/>
        <dbReference type="EC" id="3.5.1.108"/>
    </reaction>
</comment>
<dbReference type="Pfam" id="PF03331">
    <property type="entry name" value="LpxC"/>
    <property type="match status" value="1"/>
</dbReference>
<keyword evidence="14" id="KW-1185">Reference proteome</keyword>
<keyword evidence="8 12" id="KW-0378">Hydrolase</keyword>
<protein>
    <recommendedName>
        <fullName evidence="4 12">UDP-3-O-acyl-N-acetylglucosamine deacetylase</fullName>
        <shortName evidence="12">UDP-3-O-acyl-GlcNAc deacetylase</shortName>
        <ecNumber evidence="4 12">3.5.1.108</ecNumber>
    </recommendedName>
    <alternativeName>
        <fullName evidence="12">UDP-3-O-[R-3-hydroxymyristoyl]-N-acetylglucosamine deacetylase</fullName>
    </alternativeName>
</protein>
<evidence type="ECO:0000256" key="1">
    <source>
        <dbReference type="ARBA" id="ARBA00001947"/>
    </source>
</evidence>
<keyword evidence="10 12" id="KW-0443">Lipid metabolism</keyword>
<keyword evidence="9 12" id="KW-0862">Zinc</keyword>
<evidence type="ECO:0000256" key="2">
    <source>
        <dbReference type="ARBA" id="ARBA00002923"/>
    </source>
</evidence>